<proteinExistence type="predicted"/>
<dbReference type="EMBL" id="JACGWL010000002">
    <property type="protein sequence ID" value="KAK4407843.1"/>
    <property type="molecule type" value="Genomic_DNA"/>
</dbReference>
<dbReference type="AlphaFoldDB" id="A0AAE1X9R9"/>
<keyword evidence="2" id="KW-1185">Reference proteome</keyword>
<evidence type="ECO:0000313" key="1">
    <source>
        <dbReference type="EMBL" id="KAK4407843.1"/>
    </source>
</evidence>
<accession>A0AAE1X9R9</accession>
<dbReference type="PANTHER" id="PTHR11439">
    <property type="entry name" value="GAG-POL-RELATED RETROTRANSPOSON"/>
    <property type="match status" value="1"/>
</dbReference>
<name>A0AAE1X9R9_9LAMI</name>
<reference evidence="1" key="1">
    <citation type="submission" date="2020-06" db="EMBL/GenBank/DDBJ databases">
        <authorList>
            <person name="Li T."/>
            <person name="Hu X."/>
            <person name="Zhang T."/>
            <person name="Song X."/>
            <person name="Zhang H."/>
            <person name="Dai N."/>
            <person name="Sheng W."/>
            <person name="Hou X."/>
            <person name="Wei L."/>
        </authorList>
    </citation>
    <scope>NUCLEOTIDE SEQUENCE</scope>
    <source>
        <strain evidence="1">K16</strain>
        <tissue evidence="1">Leaf</tissue>
    </source>
</reference>
<sequence>MLDILYASAMGSIQYDVQCTRPDVTYALSVTNRYQACTEEAHWNAIKTILNFQSDNDDAESQSSFVLKLNGGMVACWKSSKQATTVDSTTEAEYIATSEAAKEAVWMKNYIQELGGLLSIAEPVVIFCDSNGEIVQAKESRFHHRSKHILACYHLLREMVKWEIVRIGFFSASSVVAVGGFVSCSRYLLMEAELARLGQSLVLMEEEDLGFKNGSSNLTEPSQVAFIENDRFLLKFFHFIDHDRVATSSSWAFEKNLIVLAKISKNDNPAKVDFMWCDFHVCIHGLTLGKMTSEIASFIGGKIGRLKDFNQCRGPESWGSLMCLRVTINVSKPLPYALKI</sequence>
<organism evidence="1 2">
    <name type="scientific">Sesamum angolense</name>
    <dbReference type="NCBI Taxonomy" id="2727404"/>
    <lineage>
        <taxon>Eukaryota</taxon>
        <taxon>Viridiplantae</taxon>
        <taxon>Streptophyta</taxon>
        <taxon>Embryophyta</taxon>
        <taxon>Tracheophyta</taxon>
        <taxon>Spermatophyta</taxon>
        <taxon>Magnoliopsida</taxon>
        <taxon>eudicotyledons</taxon>
        <taxon>Gunneridae</taxon>
        <taxon>Pentapetalae</taxon>
        <taxon>asterids</taxon>
        <taxon>lamiids</taxon>
        <taxon>Lamiales</taxon>
        <taxon>Pedaliaceae</taxon>
        <taxon>Sesamum</taxon>
    </lineage>
</organism>
<gene>
    <name evidence="1" type="ORF">Sango_0365300</name>
</gene>
<dbReference type="Proteomes" id="UP001289374">
    <property type="component" value="Unassembled WGS sequence"/>
</dbReference>
<comment type="caution">
    <text evidence="1">The sequence shown here is derived from an EMBL/GenBank/DDBJ whole genome shotgun (WGS) entry which is preliminary data.</text>
</comment>
<reference evidence="1" key="2">
    <citation type="journal article" date="2024" name="Plant">
        <title>Genomic evolution and insights into agronomic trait innovations of Sesamum species.</title>
        <authorList>
            <person name="Miao H."/>
            <person name="Wang L."/>
            <person name="Qu L."/>
            <person name="Liu H."/>
            <person name="Sun Y."/>
            <person name="Le M."/>
            <person name="Wang Q."/>
            <person name="Wei S."/>
            <person name="Zheng Y."/>
            <person name="Lin W."/>
            <person name="Duan Y."/>
            <person name="Cao H."/>
            <person name="Xiong S."/>
            <person name="Wang X."/>
            <person name="Wei L."/>
            <person name="Li C."/>
            <person name="Ma Q."/>
            <person name="Ju M."/>
            <person name="Zhao R."/>
            <person name="Li G."/>
            <person name="Mu C."/>
            <person name="Tian Q."/>
            <person name="Mei H."/>
            <person name="Zhang T."/>
            <person name="Gao T."/>
            <person name="Zhang H."/>
        </authorList>
    </citation>
    <scope>NUCLEOTIDE SEQUENCE</scope>
    <source>
        <strain evidence="1">K16</strain>
    </source>
</reference>
<dbReference type="PANTHER" id="PTHR11439:SF496">
    <property type="entry name" value="RNA-DIRECTED DNA POLYMERASE"/>
    <property type="match status" value="1"/>
</dbReference>
<dbReference type="CDD" id="cd09272">
    <property type="entry name" value="RNase_HI_RT_Ty1"/>
    <property type="match status" value="1"/>
</dbReference>
<evidence type="ECO:0000313" key="2">
    <source>
        <dbReference type="Proteomes" id="UP001289374"/>
    </source>
</evidence>
<protein>
    <submittedName>
        <fullName evidence="1">Uncharacterized protein</fullName>
    </submittedName>
</protein>